<evidence type="ECO:0000313" key="1">
    <source>
        <dbReference type="EMBL" id="GCC49023.1"/>
    </source>
</evidence>
<dbReference type="EMBL" id="BEZZ01250727">
    <property type="protein sequence ID" value="GCC49023.1"/>
    <property type="molecule type" value="Genomic_DNA"/>
</dbReference>
<dbReference type="AlphaFoldDB" id="A0A401U2B0"/>
<organism evidence="1 2">
    <name type="scientific">Chiloscyllium punctatum</name>
    <name type="common">Brownbanded bambooshark</name>
    <name type="synonym">Hemiscyllium punctatum</name>
    <dbReference type="NCBI Taxonomy" id="137246"/>
    <lineage>
        <taxon>Eukaryota</taxon>
        <taxon>Metazoa</taxon>
        <taxon>Chordata</taxon>
        <taxon>Craniata</taxon>
        <taxon>Vertebrata</taxon>
        <taxon>Chondrichthyes</taxon>
        <taxon>Elasmobranchii</taxon>
        <taxon>Galeomorphii</taxon>
        <taxon>Galeoidea</taxon>
        <taxon>Orectolobiformes</taxon>
        <taxon>Hemiscylliidae</taxon>
        <taxon>Chiloscyllium</taxon>
    </lineage>
</organism>
<gene>
    <name evidence="1" type="ORF">chiPu_0032977</name>
</gene>
<sequence>GSQPRFTKVLFEKIKRELSRDSRNSGSSRIRTRDLSHVCVDEDPKRESYR</sequence>
<accession>A0A401U2B0</accession>
<feature type="non-terminal residue" evidence="1">
    <location>
        <position position="1"/>
    </location>
</feature>
<proteinExistence type="predicted"/>
<name>A0A401U2B0_CHIPU</name>
<keyword evidence="2" id="KW-1185">Reference proteome</keyword>
<reference evidence="1 2" key="1">
    <citation type="journal article" date="2018" name="Nat. Ecol. Evol.">
        <title>Shark genomes provide insights into elasmobranch evolution and the origin of vertebrates.</title>
        <authorList>
            <person name="Hara Y"/>
            <person name="Yamaguchi K"/>
            <person name="Onimaru K"/>
            <person name="Kadota M"/>
            <person name="Koyanagi M"/>
            <person name="Keeley SD"/>
            <person name="Tatsumi K"/>
            <person name="Tanaka K"/>
            <person name="Motone F"/>
            <person name="Kageyama Y"/>
            <person name="Nozu R"/>
            <person name="Adachi N"/>
            <person name="Nishimura O"/>
            <person name="Nakagawa R"/>
            <person name="Tanegashima C"/>
            <person name="Kiyatake I"/>
            <person name="Matsumoto R"/>
            <person name="Murakumo K"/>
            <person name="Nishida K"/>
            <person name="Terakita A"/>
            <person name="Kuratani S"/>
            <person name="Sato K"/>
            <person name="Hyodo S Kuraku.S."/>
        </authorList>
    </citation>
    <scope>NUCLEOTIDE SEQUENCE [LARGE SCALE GENOMIC DNA]</scope>
</reference>
<evidence type="ECO:0000313" key="2">
    <source>
        <dbReference type="Proteomes" id="UP000287033"/>
    </source>
</evidence>
<protein>
    <submittedName>
        <fullName evidence="1">Uncharacterized protein</fullName>
    </submittedName>
</protein>
<dbReference type="Proteomes" id="UP000287033">
    <property type="component" value="Unassembled WGS sequence"/>
</dbReference>
<comment type="caution">
    <text evidence="1">The sequence shown here is derived from an EMBL/GenBank/DDBJ whole genome shotgun (WGS) entry which is preliminary data.</text>
</comment>